<proteinExistence type="predicted"/>
<protein>
    <submittedName>
        <fullName evidence="3">Uncharacterized protein</fullName>
    </submittedName>
</protein>
<name>A0A914Q952_9BILA</name>
<feature type="chain" id="PRO_5037410256" evidence="1">
    <location>
        <begin position="21"/>
        <end position="140"/>
    </location>
</feature>
<evidence type="ECO:0000256" key="1">
    <source>
        <dbReference type="SAM" id="SignalP"/>
    </source>
</evidence>
<sequence length="140" mass="16457">MLYLVLFAICFSILINFVNADDEIDDEIFNCDDLQDDWELPPECFCENYPEDNCPESCNSKCGNDTLNIQSDNQQNMVGIHFYPFKFFNLSSAFLRPSANYHTNNHDVGHRYNYRKRNNAKTIKVEWFILFTIIGLNVMF</sequence>
<keyword evidence="1" id="KW-0732">Signal</keyword>
<organism evidence="2 3">
    <name type="scientific">Panagrolaimus davidi</name>
    <dbReference type="NCBI Taxonomy" id="227884"/>
    <lineage>
        <taxon>Eukaryota</taxon>
        <taxon>Metazoa</taxon>
        <taxon>Ecdysozoa</taxon>
        <taxon>Nematoda</taxon>
        <taxon>Chromadorea</taxon>
        <taxon>Rhabditida</taxon>
        <taxon>Tylenchina</taxon>
        <taxon>Panagrolaimomorpha</taxon>
        <taxon>Panagrolaimoidea</taxon>
        <taxon>Panagrolaimidae</taxon>
        <taxon>Panagrolaimus</taxon>
    </lineage>
</organism>
<dbReference type="Proteomes" id="UP000887578">
    <property type="component" value="Unplaced"/>
</dbReference>
<evidence type="ECO:0000313" key="2">
    <source>
        <dbReference type="Proteomes" id="UP000887578"/>
    </source>
</evidence>
<keyword evidence="2" id="KW-1185">Reference proteome</keyword>
<feature type="signal peptide" evidence="1">
    <location>
        <begin position="1"/>
        <end position="20"/>
    </location>
</feature>
<accession>A0A914Q952</accession>
<dbReference type="AlphaFoldDB" id="A0A914Q952"/>
<dbReference type="WBParaSite" id="PDA_v2.g23679.t1">
    <property type="protein sequence ID" value="PDA_v2.g23679.t1"/>
    <property type="gene ID" value="PDA_v2.g23679"/>
</dbReference>
<reference evidence="3" key="1">
    <citation type="submission" date="2022-11" db="UniProtKB">
        <authorList>
            <consortium name="WormBaseParasite"/>
        </authorList>
    </citation>
    <scope>IDENTIFICATION</scope>
</reference>
<evidence type="ECO:0000313" key="3">
    <source>
        <dbReference type="WBParaSite" id="PDA_v2.g23679.t1"/>
    </source>
</evidence>